<protein>
    <recommendedName>
        <fullName evidence="8">Transmembrane 9 superfamily member</fullName>
    </recommendedName>
</protein>
<evidence type="ECO:0000256" key="6">
    <source>
        <dbReference type="ARBA" id="ARBA00023136"/>
    </source>
</evidence>
<dbReference type="AlphaFoldDB" id="A0A401TSC1"/>
<dbReference type="PANTHER" id="PTHR10766">
    <property type="entry name" value="TRANSMEMBRANE 9 SUPERFAMILY PROTEIN"/>
    <property type="match status" value="1"/>
</dbReference>
<evidence type="ECO:0000256" key="1">
    <source>
        <dbReference type="ARBA" id="ARBA00004542"/>
    </source>
</evidence>
<evidence type="ECO:0000256" key="5">
    <source>
        <dbReference type="ARBA" id="ARBA00022989"/>
    </source>
</evidence>
<dbReference type="Pfam" id="PF02990">
    <property type="entry name" value="EMP70"/>
    <property type="match status" value="1"/>
</dbReference>
<evidence type="ECO:0000256" key="8">
    <source>
        <dbReference type="RuleBase" id="RU363079"/>
    </source>
</evidence>
<gene>
    <name evidence="9" type="ORF">chiPu_0029661</name>
</gene>
<accession>A0A401TSC1</accession>
<evidence type="ECO:0000313" key="9">
    <source>
        <dbReference type="EMBL" id="GCC45518.1"/>
    </source>
</evidence>
<reference evidence="9 10" key="1">
    <citation type="journal article" date="2018" name="Nat. Ecol. Evol.">
        <title>Shark genomes provide insights into elasmobranch evolution and the origin of vertebrates.</title>
        <authorList>
            <person name="Hara Y"/>
            <person name="Yamaguchi K"/>
            <person name="Onimaru K"/>
            <person name="Kadota M"/>
            <person name="Koyanagi M"/>
            <person name="Keeley SD"/>
            <person name="Tatsumi K"/>
            <person name="Tanaka K"/>
            <person name="Motone F"/>
            <person name="Kageyama Y"/>
            <person name="Nozu R"/>
            <person name="Adachi N"/>
            <person name="Nishimura O"/>
            <person name="Nakagawa R"/>
            <person name="Tanegashima C"/>
            <person name="Kiyatake I"/>
            <person name="Matsumoto R"/>
            <person name="Murakumo K"/>
            <person name="Nishida K"/>
            <person name="Terakita A"/>
            <person name="Kuratani S"/>
            <person name="Sato K"/>
            <person name="Hyodo S Kuraku.S."/>
        </authorList>
    </citation>
    <scope>NUCLEOTIDE SEQUENCE [LARGE SCALE GENOMIC DNA]</scope>
</reference>
<name>A0A401TSC1_CHIPU</name>
<evidence type="ECO:0000256" key="4">
    <source>
        <dbReference type="ARBA" id="ARBA00022729"/>
    </source>
</evidence>
<keyword evidence="5" id="KW-1133">Transmembrane helix</keyword>
<evidence type="ECO:0000256" key="2">
    <source>
        <dbReference type="ARBA" id="ARBA00005227"/>
    </source>
</evidence>
<dbReference type="OrthoDB" id="1666796at2759"/>
<dbReference type="InterPro" id="IPR004240">
    <property type="entry name" value="EMP70"/>
</dbReference>
<dbReference type="STRING" id="137246.A0A401TSC1"/>
<evidence type="ECO:0000313" key="10">
    <source>
        <dbReference type="Proteomes" id="UP000287033"/>
    </source>
</evidence>
<comment type="similarity">
    <text evidence="2 8">Belongs to the nonaspanin (TM9SF) (TC 9.A.2) family.</text>
</comment>
<comment type="subcellular location">
    <subcellularLocation>
        <location evidence="1">Cytoplasmic vesicle</location>
        <location evidence="1">Autophagosome membrane</location>
        <topology evidence="1">Multi-pass membrane protein</topology>
    </subcellularLocation>
</comment>
<evidence type="ECO:0000256" key="7">
    <source>
        <dbReference type="ARBA" id="ARBA00037688"/>
    </source>
</evidence>
<comment type="function">
    <text evidence="7">Plays an essential role in autophagy.</text>
</comment>
<dbReference type="PANTHER" id="PTHR10766:SF177">
    <property type="entry name" value="TRANSMEMBRANE 9 SUPERFAMILY MEMBER 1"/>
    <property type="match status" value="1"/>
</dbReference>
<sequence length="171" mass="18698">MSRTLTCRAAVSASGRSPLLGFKMAAAGWGWLSLGPGDWRWRRRRRRRRPRPGAVPGLQAALLLTVAVLGWAPGGAGGAGAGGGGGGGGGRYGLGEAVTVYVNKVGPYHNPQETYHYYRLPVCRPERVRHKSLSLGELLDGDRMAESLYRLAFRRDQSKRLLCELRLEQRE</sequence>
<dbReference type="GO" id="GO:0000421">
    <property type="term" value="C:autophagosome membrane"/>
    <property type="evidence" value="ECO:0007669"/>
    <property type="project" value="UniProtKB-SubCell"/>
</dbReference>
<comment type="caution">
    <text evidence="9">The sequence shown here is derived from an EMBL/GenBank/DDBJ whole genome shotgun (WGS) entry which is preliminary data.</text>
</comment>
<keyword evidence="4" id="KW-0732">Signal</keyword>
<proteinExistence type="inferred from homology"/>
<organism evidence="9 10">
    <name type="scientific">Chiloscyllium punctatum</name>
    <name type="common">Brownbanded bambooshark</name>
    <name type="synonym">Hemiscyllium punctatum</name>
    <dbReference type="NCBI Taxonomy" id="137246"/>
    <lineage>
        <taxon>Eukaryota</taxon>
        <taxon>Metazoa</taxon>
        <taxon>Chordata</taxon>
        <taxon>Craniata</taxon>
        <taxon>Vertebrata</taxon>
        <taxon>Chondrichthyes</taxon>
        <taxon>Elasmobranchii</taxon>
        <taxon>Galeomorphii</taxon>
        <taxon>Galeoidea</taxon>
        <taxon>Orectolobiformes</taxon>
        <taxon>Hemiscylliidae</taxon>
        <taxon>Chiloscyllium</taxon>
    </lineage>
</organism>
<keyword evidence="6" id="KW-0472">Membrane</keyword>
<evidence type="ECO:0000256" key="3">
    <source>
        <dbReference type="ARBA" id="ARBA00022692"/>
    </source>
</evidence>
<feature type="non-terminal residue" evidence="9">
    <location>
        <position position="171"/>
    </location>
</feature>
<keyword evidence="10" id="KW-1185">Reference proteome</keyword>
<keyword evidence="3" id="KW-0812">Transmembrane</keyword>
<dbReference type="EMBL" id="BEZZ01162613">
    <property type="protein sequence ID" value="GCC45518.1"/>
    <property type="molecule type" value="Genomic_DNA"/>
</dbReference>
<dbReference type="GO" id="GO:0072657">
    <property type="term" value="P:protein localization to membrane"/>
    <property type="evidence" value="ECO:0007669"/>
    <property type="project" value="TreeGrafter"/>
</dbReference>
<dbReference type="Proteomes" id="UP000287033">
    <property type="component" value="Unassembled WGS sequence"/>
</dbReference>